<evidence type="ECO:0000313" key="2">
    <source>
        <dbReference type="Proteomes" id="UP000479190"/>
    </source>
</evidence>
<protein>
    <submittedName>
        <fullName evidence="1">Uncharacterized protein</fullName>
    </submittedName>
</protein>
<dbReference type="AlphaFoldDB" id="A0A6H5IZL4"/>
<keyword evidence="2" id="KW-1185">Reference proteome</keyword>
<name>A0A6H5IZL4_9HYME</name>
<sequence length="494" mass="55149">MEEAVAAAAAATAADCMSSYMRAVHICIANEQTYRGTNSRAHGEAEQPVNANRCCYEDKRLRLVMKKKHSEKLFSRSMKHWSTVRCAQAVIRPSVRPFLRALLGSYSRSSARCRLYAPIIILIISGGGGGIRRCTASERYIIHWHGERGSARSVRFATLDMRSGRRNFCRSRTGRRTLACTRIGRWRLRASHRTYALCARQAERLAASRHPCVRATRTPRLLDVSRKYRLRASPFFSLRQLCIARETRLSGHSIDRPIKSVCRLRPLRPWDPIDDQALSLDTVKGSELLLLLLALVQVTAHLEEADRAHGGAVIKRPGDWSVPAARATNKALVSALLSVYVSCRVKALPLAPRKKSAQAAIASHRARQVSTHLRAIAPQLACLPEGLTAPATCRGLRAASSLRSGCLYNTSQPACQALSVTSFQKLLRDELRSICFQIHDPKVRRSPCGLKAYTEVPARLVDLHFKFREGRSTDDAIEKVLSTAERAEYDTKEY</sequence>
<reference evidence="1 2" key="1">
    <citation type="submission" date="2020-02" db="EMBL/GenBank/DDBJ databases">
        <authorList>
            <person name="Ferguson B K."/>
        </authorList>
    </citation>
    <scope>NUCLEOTIDE SEQUENCE [LARGE SCALE GENOMIC DNA]</scope>
</reference>
<gene>
    <name evidence="1" type="ORF">TBRA_LOCUS15321</name>
</gene>
<organism evidence="1 2">
    <name type="scientific">Trichogramma brassicae</name>
    <dbReference type="NCBI Taxonomy" id="86971"/>
    <lineage>
        <taxon>Eukaryota</taxon>
        <taxon>Metazoa</taxon>
        <taxon>Ecdysozoa</taxon>
        <taxon>Arthropoda</taxon>
        <taxon>Hexapoda</taxon>
        <taxon>Insecta</taxon>
        <taxon>Pterygota</taxon>
        <taxon>Neoptera</taxon>
        <taxon>Endopterygota</taxon>
        <taxon>Hymenoptera</taxon>
        <taxon>Apocrita</taxon>
        <taxon>Proctotrupomorpha</taxon>
        <taxon>Chalcidoidea</taxon>
        <taxon>Trichogrammatidae</taxon>
        <taxon>Trichogramma</taxon>
    </lineage>
</organism>
<dbReference type="Proteomes" id="UP000479190">
    <property type="component" value="Unassembled WGS sequence"/>
</dbReference>
<accession>A0A6H5IZL4</accession>
<dbReference type="EMBL" id="CADCXV010001338">
    <property type="protein sequence ID" value="CAB0043733.1"/>
    <property type="molecule type" value="Genomic_DNA"/>
</dbReference>
<proteinExistence type="predicted"/>
<evidence type="ECO:0000313" key="1">
    <source>
        <dbReference type="EMBL" id="CAB0043733.1"/>
    </source>
</evidence>